<feature type="signal peptide" evidence="11">
    <location>
        <begin position="1"/>
        <end position="20"/>
    </location>
</feature>
<evidence type="ECO:0000256" key="8">
    <source>
        <dbReference type="ARBA" id="ARBA00023114"/>
    </source>
</evidence>
<dbReference type="PANTHER" id="PTHR34501">
    <property type="entry name" value="PROTEIN YDDL-RELATED"/>
    <property type="match status" value="1"/>
</dbReference>
<keyword evidence="7" id="KW-0406">Ion transport</keyword>
<comment type="subunit">
    <text evidence="2">Homotrimer.</text>
</comment>
<feature type="domain" description="Porin" evidence="12">
    <location>
        <begin position="8"/>
        <end position="333"/>
    </location>
</feature>
<dbReference type="Gene3D" id="2.40.160.10">
    <property type="entry name" value="Porin"/>
    <property type="match status" value="1"/>
</dbReference>
<dbReference type="GO" id="GO:0009279">
    <property type="term" value="C:cell outer membrane"/>
    <property type="evidence" value="ECO:0007669"/>
    <property type="project" value="UniProtKB-SubCell"/>
</dbReference>
<evidence type="ECO:0000313" key="14">
    <source>
        <dbReference type="Proteomes" id="UP000242869"/>
    </source>
</evidence>
<keyword evidence="3" id="KW-0813">Transport</keyword>
<feature type="chain" id="PRO_5017378110" evidence="11">
    <location>
        <begin position="21"/>
        <end position="371"/>
    </location>
</feature>
<dbReference type="Proteomes" id="UP000242869">
    <property type="component" value="Unassembled WGS sequence"/>
</dbReference>
<dbReference type="Pfam" id="PF13609">
    <property type="entry name" value="Porin_4"/>
    <property type="match status" value="1"/>
</dbReference>
<gene>
    <name evidence="13" type="ORF">SAMN05660284_02028</name>
</gene>
<dbReference type="RefSeq" id="WP_177187849.1">
    <property type="nucleotide sequence ID" value="NZ_FOVE01000014.1"/>
</dbReference>
<name>A0A1I5AXT7_9NEIS</name>
<evidence type="ECO:0000259" key="12">
    <source>
        <dbReference type="Pfam" id="PF13609"/>
    </source>
</evidence>
<keyword evidence="6 11" id="KW-0732">Signal</keyword>
<dbReference type="InterPro" id="IPR033900">
    <property type="entry name" value="Gram_neg_porin_domain"/>
</dbReference>
<evidence type="ECO:0000256" key="11">
    <source>
        <dbReference type="SAM" id="SignalP"/>
    </source>
</evidence>
<protein>
    <submittedName>
        <fullName evidence="13">Outer membrane protein (Porin)</fullName>
    </submittedName>
</protein>
<evidence type="ECO:0000256" key="10">
    <source>
        <dbReference type="ARBA" id="ARBA00023237"/>
    </source>
</evidence>
<dbReference type="GO" id="GO:0015288">
    <property type="term" value="F:porin activity"/>
    <property type="evidence" value="ECO:0007669"/>
    <property type="project" value="UniProtKB-KW"/>
</dbReference>
<evidence type="ECO:0000256" key="6">
    <source>
        <dbReference type="ARBA" id="ARBA00022729"/>
    </source>
</evidence>
<keyword evidence="14" id="KW-1185">Reference proteome</keyword>
<dbReference type="EMBL" id="FOVE01000014">
    <property type="protein sequence ID" value="SFN67264.1"/>
    <property type="molecule type" value="Genomic_DNA"/>
</dbReference>
<keyword evidence="10" id="KW-0998">Cell outer membrane</keyword>
<evidence type="ECO:0000256" key="9">
    <source>
        <dbReference type="ARBA" id="ARBA00023136"/>
    </source>
</evidence>
<dbReference type="InterPro" id="IPR023614">
    <property type="entry name" value="Porin_dom_sf"/>
</dbReference>
<dbReference type="GO" id="GO:0046930">
    <property type="term" value="C:pore complex"/>
    <property type="evidence" value="ECO:0007669"/>
    <property type="project" value="UniProtKB-KW"/>
</dbReference>
<keyword evidence="9" id="KW-0472">Membrane</keyword>
<evidence type="ECO:0000256" key="3">
    <source>
        <dbReference type="ARBA" id="ARBA00022448"/>
    </source>
</evidence>
<keyword evidence="5" id="KW-0812">Transmembrane</keyword>
<evidence type="ECO:0000256" key="1">
    <source>
        <dbReference type="ARBA" id="ARBA00004571"/>
    </source>
</evidence>
<dbReference type="AlphaFoldDB" id="A0A1I5AXT7"/>
<dbReference type="InterPro" id="IPR002299">
    <property type="entry name" value="Porin_Neis"/>
</dbReference>
<dbReference type="InterPro" id="IPR001702">
    <property type="entry name" value="Porin_Gram-ve"/>
</dbReference>
<dbReference type="SUPFAM" id="SSF56935">
    <property type="entry name" value="Porins"/>
    <property type="match status" value="1"/>
</dbReference>
<dbReference type="CDD" id="cd00342">
    <property type="entry name" value="gram_neg_porins"/>
    <property type="match status" value="1"/>
</dbReference>
<reference evidence="14" key="1">
    <citation type="submission" date="2016-10" db="EMBL/GenBank/DDBJ databases">
        <authorList>
            <person name="Varghese N."/>
            <person name="Submissions S."/>
        </authorList>
    </citation>
    <scope>NUCLEOTIDE SEQUENCE [LARGE SCALE GENOMIC DNA]</scope>
    <source>
        <strain evidence="14">DSM 6150</strain>
    </source>
</reference>
<dbReference type="PRINTS" id="PR00184">
    <property type="entry name" value="NEISSPPORIN"/>
</dbReference>
<evidence type="ECO:0000256" key="2">
    <source>
        <dbReference type="ARBA" id="ARBA00011233"/>
    </source>
</evidence>
<proteinExistence type="predicted"/>
<evidence type="ECO:0000256" key="4">
    <source>
        <dbReference type="ARBA" id="ARBA00022452"/>
    </source>
</evidence>
<dbReference type="InterPro" id="IPR050298">
    <property type="entry name" value="Gram-neg_bact_OMP"/>
</dbReference>
<keyword evidence="4" id="KW-1134">Transmembrane beta strand</keyword>
<organism evidence="13 14">
    <name type="scientific">Formivibrio citricus</name>
    <dbReference type="NCBI Taxonomy" id="83765"/>
    <lineage>
        <taxon>Bacteria</taxon>
        <taxon>Pseudomonadati</taxon>
        <taxon>Pseudomonadota</taxon>
        <taxon>Betaproteobacteria</taxon>
        <taxon>Neisseriales</taxon>
        <taxon>Chitinibacteraceae</taxon>
        <taxon>Formivibrio</taxon>
    </lineage>
</organism>
<dbReference type="GO" id="GO:0034220">
    <property type="term" value="P:monoatomic ion transmembrane transport"/>
    <property type="evidence" value="ECO:0007669"/>
    <property type="project" value="InterPro"/>
</dbReference>
<dbReference type="PRINTS" id="PR00182">
    <property type="entry name" value="ECOLNEIPORIN"/>
</dbReference>
<dbReference type="PANTHER" id="PTHR34501:SF9">
    <property type="entry name" value="MAJOR OUTER MEMBRANE PROTEIN P.IA"/>
    <property type="match status" value="1"/>
</dbReference>
<dbReference type="STRING" id="83765.SAMN05660284_02028"/>
<evidence type="ECO:0000256" key="5">
    <source>
        <dbReference type="ARBA" id="ARBA00022692"/>
    </source>
</evidence>
<accession>A0A1I5AXT7</accession>
<comment type="subcellular location">
    <subcellularLocation>
        <location evidence="1">Cell outer membrane</location>
        <topology evidence="1">Multi-pass membrane protein</topology>
    </subcellularLocation>
</comment>
<sequence>MKKIIAIAVASAFVAPSVLAEVVVYGVAAPSVEYSKISDTTSSDLTRVRLVDNLSRIGFKGTDKLDNGLKLLWQVENRVYIGTGDQSRGFNTRDTFVGVEGNFGRVVVGTAMFDLPFQARFDYLRGLINYNETINGVQGSINQSQARLSNLAQYTSPVFLGGAQVNALYDFGAKTTAGNYQGYQATATYKFSMLKVGATYKQNNDTNTVGQQTGALVNSTVTPTAEAFLKNYLVGATLTPVNGLDVSVMWDRKKTKASTAAAEIRQDAWAIGANYATGKHGFGVHYGKIGNQKNMSTGLTSDDTGAYLVAGQYKYALSKQTYMHASVGYTKNDINASYSMGTTYVTGGSVSPAAVPGMKVTTIAAGVTTSF</sequence>
<evidence type="ECO:0000313" key="13">
    <source>
        <dbReference type="EMBL" id="SFN67264.1"/>
    </source>
</evidence>
<keyword evidence="8" id="KW-0626">Porin</keyword>
<evidence type="ECO:0000256" key="7">
    <source>
        <dbReference type="ARBA" id="ARBA00023065"/>
    </source>
</evidence>